<dbReference type="Pfam" id="PF01637">
    <property type="entry name" value="ATPase_2"/>
    <property type="match status" value="1"/>
</dbReference>
<reference evidence="2 4" key="1">
    <citation type="journal article" date="2004" name="Proc. Natl. Acad. Sci. U.S.A.">
        <title>Genome sequence of Picrophilus torridus and its implications for life around pH 0.</title>
        <authorList>
            <person name="Futterer O."/>
            <person name="Angelov A."/>
            <person name="Liesegang H."/>
            <person name="Gottschalk G."/>
            <person name="Schleper C."/>
            <person name="Schepers B."/>
            <person name="Dock C."/>
            <person name="Antranikian G."/>
            <person name="Liebl W."/>
        </authorList>
    </citation>
    <scope>NUCLEOTIDE SEQUENCE [LARGE SCALE GENOMIC DNA]</scope>
    <source>
        <strain evidence="4">ATCC 700027 / DSM 9790 / JCM 10055 / NBRC 100828</strain>
        <strain evidence="2">DSM 9790</strain>
    </source>
</reference>
<dbReference type="SUPFAM" id="SSF52540">
    <property type="entry name" value="P-loop containing nucleoside triphosphate hydrolases"/>
    <property type="match status" value="1"/>
</dbReference>
<evidence type="ECO:0000313" key="5">
    <source>
        <dbReference type="Proteomes" id="UP000192315"/>
    </source>
</evidence>
<dbReference type="Gene3D" id="1.10.8.60">
    <property type="match status" value="1"/>
</dbReference>
<dbReference type="Gene3D" id="3.40.50.300">
    <property type="entry name" value="P-loop containing nucleotide triphosphate hydrolases"/>
    <property type="match status" value="1"/>
</dbReference>
<dbReference type="eggNOG" id="arCOG03169">
    <property type="taxonomic scope" value="Archaea"/>
</dbReference>
<evidence type="ECO:0000313" key="4">
    <source>
        <dbReference type="Proteomes" id="UP000000438"/>
    </source>
</evidence>
<organism evidence="2 4">
    <name type="scientific">Picrophilus torridus (strain ATCC 700027 / DSM 9790 / JCM 10055 / NBRC 100828 / KAW 2/3)</name>
    <dbReference type="NCBI Taxonomy" id="1122961"/>
    <lineage>
        <taxon>Archaea</taxon>
        <taxon>Methanobacteriati</taxon>
        <taxon>Thermoplasmatota</taxon>
        <taxon>Thermoplasmata</taxon>
        <taxon>Thermoplasmatales</taxon>
        <taxon>Picrophilaceae</taxon>
        <taxon>Picrophilus</taxon>
    </lineage>
</organism>
<protein>
    <submittedName>
        <fullName evidence="2">Hypothetical archaeal protein</fullName>
    </submittedName>
</protein>
<dbReference type="RefSeq" id="WP_011177732.1">
    <property type="nucleotide sequence ID" value="NC_005877.1"/>
</dbReference>
<evidence type="ECO:0000259" key="1">
    <source>
        <dbReference type="Pfam" id="PF01637"/>
    </source>
</evidence>
<feature type="domain" description="ATPase" evidence="1">
    <location>
        <begin position="15"/>
        <end position="269"/>
    </location>
</feature>
<accession>Q6L0I6</accession>
<gene>
    <name evidence="2" type="ordered locus">PTO0931</name>
    <name evidence="3" type="ORF">SAMN02745355_0034</name>
</gene>
<dbReference type="GO" id="GO:0005524">
    <property type="term" value="F:ATP binding"/>
    <property type="evidence" value="ECO:0007669"/>
    <property type="project" value="InterPro"/>
</dbReference>
<dbReference type="OrthoDB" id="132045at2157"/>
<name>Q6L0I6_PICTO</name>
<dbReference type="PANTHER" id="PTHR34301:SF8">
    <property type="entry name" value="ATPASE DOMAIN-CONTAINING PROTEIN"/>
    <property type="match status" value="1"/>
</dbReference>
<accession>A0A8G2FVC8</accession>
<dbReference type="KEGG" id="pto:PTO0931"/>
<dbReference type="InParanoid" id="Q6L0I6"/>
<dbReference type="GeneID" id="2845395"/>
<dbReference type="PANTHER" id="PTHR34301">
    <property type="entry name" value="DNA-BINDING PROTEIN-RELATED"/>
    <property type="match status" value="1"/>
</dbReference>
<dbReference type="AlphaFoldDB" id="Q6L0I6"/>
<dbReference type="Proteomes" id="UP000192315">
    <property type="component" value="Unassembled WGS sequence"/>
</dbReference>
<reference evidence="3 5" key="3">
    <citation type="submission" date="2017-04" db="EMBL/GenBank/DDBJ databases">
        <authorList>
            <person name="Varghese N."/>
            <person name="Submissions S."/>
        </authorList>
    </citation>
    <scope>NUCLEOTIDE SEQUENCE [LARGE SCALE GENOMIC DNA]</scope>
    <source>
        <strain evidence="3 5">DSM 9789</strain>
    </source>
</reference>
<dbReference type="HOGENOM" id="CLU_061108_0_0_2"/>
<reference evidence="2" key="2">
    <citation type="submission" date="2004-02" db="EMBL/GenBank/DDBJ databases">
        <authorList>
            <person name="Fuetterer O."/>
            <person name="Angelov A."/>
            <person name="Liesegang H."/>
            <person name="Gottschalk G."/>
            <person name="Schleper C."/>
            <person name="Schepers B."/>
            <person name="Dock C."/>
            <person name="Antranikian G."/>
            <person name="Liebl W."/>
        </authorList>
    </citation>
    <scope>NUCLEOTIDE SEQUENCE</scope>
    <source>
        <strain evidence="2">DSM 9790</strain>
    </source>
</reference>
<dbReference type="Proteomes" id="UP000000438">
    <property type="component" value="Chromosome"/>
</dbReference>
<evidence type="ECO:0000313" key="3">
    <source>
        <dbReference type="EMBL" id="SMD30172.1"/>
    </source>
</evidence>
<dbReference type="InterPro" id="IPR011579">
    <property type="entry name" value="ATPase_dom"/>
</dbReference>
<sequence>MKFIFGRELDLNELYDRKDEISDILKSYKTRQPLAVTGYRRMGKSSILNAARSILEKNDVLVVKFNIEGITSVNDYSSRLLNALIDSISKRYRLKYYREEIKRKINLFLGGIEQIGIRFDNFEFILKRYNDYLDNRLKASEIIENIIDMPEKFAEDLGTKMVLMIDEFQYIRMLKEPFPEILRTMRSRFNEHKNVNYIISGSETGILDEMLNNHDEPFYAFFKNIEIGPFNHDQSIDFLSAGFKDMNLTCDIETLEKIYIITGGIPAWLNLAGIDLSWNKCSIDSFLQDPTYKNIINHELSMLTRNELSLIKMLSSGKGFNEIKISNKYRVVKSLIRHGLVRKINNEYKISDNLINYYLRIQ</sequence>
<evidence type="ECO:0000313" key="2">
    <source>
        <dbReference type="EMBL" id="AAT43516.1"/>
    </source>
</evidence>
<dbReference type="PaxDb" id="263820-PTO0931"/>
<dbReference type="STRING" id="263820.PTO0931"/>
<dbReference type="EMBL" id="FWYE01000001">
    <property type="protein sequence ID" value="SMD30172.1"/>
    <property type="molecule type" value="Genomic_DNA"/>
</dbReference>
<keyword evidence="5" id="KW-1185">Reference proteome</keyword>
<proteinExistence type="predicted"/>
<dbReference type="InterPro" id="IPR027417">
    <property type="entry name" value="P-loop_NTPase"/>
</dbReference>
<dbReference type="EMBL" id="AE017261">
    <property type="protein sequence ID" value="AAT43516.1"/>
    <property type="molecule type" value="Genomic_DNA"/>
</dbReference>